<evidence type="ECO:0000256" key="4">
    <source>
        <dbReference type="ARBA" id="ARBA00022552"/>
    </source>
</evidence>
<dbReference type="EMBL" id="WIPF01000014">
    <property type="protein sequence ID" value="KAF3228928.1"/>
    <property type="molecule type" value="Genomic_DNA"/>
</dbReference>
<protein>
    <recommendedName>
        <fullName evidence="9">U3 small nucleolar RNA-associated protein 11</fullName>
    </recommendedName>
</protein>
<dbReference type="AlphaFoldDB" id="A0A7C8QZ26"/>
<dbReference type="Pfam" id="PF03998">
    <property type="entry name" value="Utp11"/>
    <property type="match status" value="1"/>
</dbReference>
<feature type="region of interest" description="Disordered" evidence="6">
    <location>
        <begin position="652"/>
        <end position="693"/>
    </location>
</feature>
<comment type="subcellular location">
    <subcellularLocation>
        <location evidence="2">Nucleus</location>
        <location evidence="2">Nucleolus</location>
    </subcellularLocation>
</comment>
<organism evidence="7 8">
    <name type="scientific">Orbilia oligospora</name>
    <name type="common">Nematode-trapping fungus</name>
    <name type="synonym">Arthrobotrys oligospora</name>
    <dbReference type="NCBI Taxonomy" id="2813651"/>
    <lineage>
        <taxon>Eukaryota</taxon>
        <taxon>Fungi</taxon>
        <taxon>Dikarya</taxon>
        <taxon>Ascomycota</taxon>
        <taxon>Pezizomycotina</taxon>
        <taxon>Orbiliomycetes</taxon>
        <taxon>Orbiliales</taxon>
        <taxon>Orbiliaceae</taxon>
        <taxon>Orbilia</taxon>
    </lineage>
</organism>
<reference evidence="7 8" key="1">
    <citation type="submission" date="2019-06" db="EMBL/GenBank/DDBJ databases">
        <authorList>
            <person name="Palmer J.M."/>
        </authorList>
    </citation>
    <scope>NUCLEOTIDE SEQUENCE [LARGE SCALE GENOMIC DNA]</scope>
    <source>
        <strain evidence="7 8">TWF191</strain>
    </source>
</reference>
<feature type="region of interest" description="Disordered" evidence="6">
    <location>
        <begin position="438"/>
        <end position="460"/>
    </location>
</feature>
<name>A0A7C8QZ26_ORBOL</name>
<comment type="similarity">
    <text evidence="3">Belongs to the UTP11 family.</text>
</comment>
<keyword evidence="4" id="KW-0698">rRNA processing</keyword>
<evidence type="ECO:0000256" key="2">
    <source>
        <dbReference type="ARBA" id="ARBA00004604"/>
    </source>
</evidence>
<dbReference type="Proteomes" id="UP000483672">
    <property type="component" value="Unassembled WGS sequence"/>
</dbReference>
<keyword evidence="5" id="KW-0539">Nucleus</keyword>
<feature type="compositionally biased region" description="Low complexity" evidence="6">
    <location>
        <begin position="449"/>
        <end position="460"/>
    </location>
</feature>
<dbReference type="PANTHER" id="PTHR12838:SF0">
    <property type="entry name" value="U3 SMALL NUCLEOLAR RNA-ASSOCIATED PROTEIN 11-RELATED"/>
    <property type="match status" value="1"/>
</dbReference>
<comment type="function">
    <text evidence="1">Involved in nucleolar processing of pre-18S ribosomal RNA.</text>
</comment>
<dbReference type="InterPro" id="IPR007144">
    <property type="entry name" value="SSU_processome_Utp11"/>
</dbReference>
<comment type="caution">
    <text evidence="7">The sequence shown here is derived from an EMBL/GenBank/DDBJ whole genome shotgun (WGS) entry which is preliminary data.</text>
</comment>
<feature type="compositionally biased region" description="Basic and acidic residues" evidence="6">
    <location>
        <begin position="677"/>
        <end position="687"/>
    </location>
</feature>
<sequence>MSEQLKDKLRTCEKVTWFLGCLKDVSSRIQHNFSLSVHVPLDPGVLNTWRLLDISKITEITVDIDWKINHPRDQYLQVRTEDGYELDASYANTQLSHTLSTFLREAPNIRKLWISTSFDYYEGQKRGYGDLEASDSLEDLQDAFTSLSKLQILSIRGKFFHPSFFITPPDSTRTVIYEGVFSDKWFNQFCQCHFVNVTNMTVELTAQDPKFAMVQRNAEFEYSPYSVQDVAFTGIQNCRLELNGLEEVYADTLRQAVLRRNRGLHIPSKERLSGSIAENARKIAEASLNHACSNYISIASARLTSTPKTLDNETEESQIQNCVQQCIRTLPKSLENLESWEVATSDSKKMLVQSEARIKNLIMMAAPQFVLESAEERLNGKENPDPDEVTMKLLKNMMKVLKNEKAWRKNQKKTLRFSRQCRAQLEREIEAGVKIATGERSRERKKRQASGNFGSSSFSATDTNPADDFHLCANHKPSHQSIIIKATVLKQSPQTTMSSMRNAIQRRNHKERSQISSRQRYGHLEKHKDYALRAQDYNSKKARLKILKSKASERNPDEFYFGMVNARTRDGGVLVKERGAGGNDSRVMGMDRVRGLKIQDKAYLRVMGDVERRKREKLEEELVFVGVDGVSGGIDGGKKKLFDEEGNVIKPAKGKKKKVVDEDEMDWEDEDDDEDEGPKPTKAEQKAAKARMTKYKELEARMKREAELRGMERELDAQREFMGKSAPRMGLTKEGKRWFNNARKR</sequence>
<dbReference type="GO" id="GO:0006364">
    <property type="term" value="P:rRNA processing"/>
    <property type="evidence" value="ECO:0007669"/>
    <property type="project" value="UniProtKB-KW"/>
</dbReference>
<evidence type="ECO:0000256" key="3">
    <source>
        <dbReference type="ARBA" id="ARBA00008105"/>
    </source>
</evidence>
<feature type="compositionally biased region" description="Acidic residues" evidence="6">
    <location>
        <begin position="661"/>
        <end position="676"/>
    </location>
</feature>
<evidence type="ECO:0000313" key="7">
    <source>
        <dbReference type="EMBL" id="KAF3228928.1"/>
    </source>
</evidence>
<dbReference type="PANTHER" id="PTHR12838">
    <property type="entry name" value="U3 SMALL NUCLEOLAR RNA-ASSOCIATED PROTEIN 11"/>
    <property type="match status" value="1"/>
</dbReference>
<evidence type="ECO:0000256" key="6">
    <source>
        <dbReference type="SAM" id="MobiDB-lite"/>
    </source>
</evidence>
<gene>
    <name evidence="7" type="ORF">TWF191_002041</name>
</gene>
<accession>A0A7C8QZ26</accession>
<dbReference type="GO" id="GO:0032040">
    <property type="term" value="C:small-subunit processome"/>
    <property type="evidence" value="ECO:0007669"/>
    <property type="project" value="InterPro"/>
</dbReference>
<proteinExistence type="inferred from homology"/>
<evidence type="ECO:0008006" key="9">
    <source>
        <dbReference type="Google" id="ProtNLM"/>
    </source>
</evidence>
<feature type="region of interest" description="Disordered" evidence="6">
    <location>
        <begin position="720"/>
        <end position="745"/>
    </location>
</feature>
<evidence type="ECO:0000256" key="1">
    <source>
        <dbReference type="ARBA" id="ARBA00004099"/>
    </source>
</evidence>
<evidence type="ECO:0000313" key="8">
    <source>
        <dbReference type="Proteomes" id="UP000483672"/>
    </source>
</evidence>
<evidence type="ECO:0000256" key="5">
    <source>
        <dbReference type="ARBA" id="ARBA00023242"/>
    </source>
</evidence>